<dbReference type="Gene3D" id="3.40.30.10">
    <property type="entry name" value="Glutaredoxin"/>
    <property type="match status" value="1"/>
</dbReference>
<dbReference type="OrthoDB" id="1097547at2"/>
<dbReference type="SUPFAM" id="SSF52833">
    <property type="entry name" value="Thioredoxin-like"/>
    <property type="match status" value="1"/>
</dbReference>
<proteinExistence type="predicted"/>
<name>A0A1M5E290_9BACT</name>
<feature type="signal peptide" evidence="1">
    <location>
        <begin position="1"/>
        <end position="19"/>
    </location>
</feature>
<dbReference type="STRING" id="1484053.SAMN05444274_10857"/>
<dbReference type="InterPro" id="IPR000866">
    <property type="entry name" value="AhpC/TSA"/>
</dbReference>
<evidence type="ECO:0000256" key="1">
    <source>
        <dbReference type="SAM" id="SignalP"/>
    </source>
</evidence>
<dbReference type="PANTHER" id="PTHR42852">
    <property type="entry name" value="THIOL:DISULFIDE INTERCHANGE PROTEIN DSBE"/>
    <property type="match status" value="1"/>
</dbReference>
<dbReference type="Proteomes" id="UP000184164">
    <property type="component" value="Unassembled WGS sequence"/>
</dbReference>
<dbReference type="Pfam" id="PF00578">
    <property type="entry name" value="AhpC-TSA"/>
    <property type="match status" value="1"/>
</dbReference>
<evidence type="ECO:0000259" key="2">
    <source>
        <dbReference type="Pfam" id="PF00578"/>
    </source>
</evidence>
<gene>
    <name evidence="3" type="ORF">SAMN05444274_10857</name>
</gene>
<reference evidence="3 4" key="1">
    <citation type="submission" date="2016-11" db="EMBL/GenBank/DDBJ databases">
        <authorList>
            <person name="Jaros S."/>
            <person name="Januszkiewicz K."/>
            <person name="Wedrychowicz H."/>
        </authorList>
    </citation>
    <scope>NUCLEOTIDE SEQUENCE [LARGE SCALE GENOMIC DNA]</scope>
    <source>
        <strain evidence="3 4">DSM 26910</strain>
    </source>
</reference>
<dbReference type="GO" id="GO:0016491">
    <property type="term" value="F:oxidoreductase activity"/>
    <property type="evidence" value="ECO:0007669"/>
    <property type="project" value="InterPro"/>
</dbReference>
<accession>A0A1M5E290</accession>
<sequence>MLRAILIACFIFAGSVITAAPTIIKGNQKEYAGRQLRFFRYSNPVTQEKVPVFSLDVLENGSFSTDVLVEQTTFVFADFGVYHGMLFLEPGKTFNLLLPPLREKSFADSKNPYFQPVEFWFASESGETLNDHISAFDSRLNQLTDEHFNSLYFNRSKTVFDSIQISLENQFAEIKNPLFLLHKKLKLKAVEADALRLEADKTAPVFQGIETQFWNFPAFIQLFDKTFGSQLSFEARTLEGSSIRQAVASGNITFLKNFLEKKYNVKGSFSELALLKMLHDAFYSGDFSQQDISKLAGSATFLENKNSFVRETAKAVFEKLEFLKQGSKAPVICLKNTDGNRVCTNEIPEGKGKFKYLIFADTEMIICREHLKYLARTEEQFQKHLQIIVVLRKTDPIETKIFLDKANVPGIHLVDEKGEFIEKYRVKSFPTCFLLNENHEIVFQQTKAPLDGFEQQFGKFLQQELFERQRNQSR</sequence>
<dbReference type="InterPro" id="IPR036249">
    <property type="entry name" value="Thioredoxin-like_sf"/>
</dbReference>
<protein>
    <submittedName>
        <fullName evidence="3">Peroxiredoxin</fullName>
    </submittedName>
</protein>
<dbReference type="InterPro" id="IPR050553">
    <property type="entry name" value="Thioredoxin_ResA/DsbE_sf"/>
</dbReference>
<feature type="domain" description="Alkyl hydroperoxide reductase subunit C/ Thiol specific antioxidant" evidence="2">
    <location>
        <begin position="326"/>
        <end position="442"/>
    </location>
</feature>
<evidence type="ECO:0000313" key="4">
    <source>
        <dbReference type="Proteomes" id="UP000184164"/>
    </source>
</evidence>
<dbReference type="EMBL" id="FQUM01000008">
    <property type="protein sequence ID" value="SHF73357.1"/>
    <property type="molecule type" value="Genomic_DNA"/>
</dbReference>
<keyword evidence="1" id="KW-0732">Signal</keyword>
<dbReference type="RefSeq" id="WP_073002888.1">
    <property type="nucleotide sequence ID" value="NZ_FQUM01000008.1"/>
</dbReference>
<dbReference type="GO" id="GO:0016209">
    <property type="term" value="F:antioxidant activity"/>
    <property type="evidence" value="ECO:0007669"/>
    <property type="project" value="InterPro"/>
</dbReference>
<dbReference type="AlphaFoldDB" id="A0A1M5E290"/>
<keyword evidence="4" id="KW-1185">Reference proteome</keyword>
<organism evidence="3 4">
    <name type="scientific">Mariniphaga anaerophila</name>
    <dbReference type="NCBI Taxonomy" id="1484053"/>
    <lineage>
        <taxon>Bacteria</taxon>
        <taxon>Pseudomonadati</taxon>
        <taxon>Bacteroidota</taxon>
        <taxon>Bacteroidia</taxon>
        <taxon>Marinilabiliales</taxon>
        <taxon>Prolixibacteraceae</taxon>
        <taxon>Mariniphaga</taxon>
    </lineage>
</organism>
<evidence type="ECO:0000313" key="3">
    <source>
        <dbReference type="EMBL" id="SHF73357.1"/>
    </source>
</evidence>
<feature type="chain" id="PRO_5012747915" evidence="1">
    <location>
        <begin position="20"/>
        <end position="474"/>
    </location>
</feature>
<dbReference type="PANTHER" id="PTHR42852:SF13">
    <property type="entry name" value="PROTEIN DIPZ"/>
    <property type="match status" value="1"/>
</dbReference>